<evidence type="ECO:0000313" key="1">
    <source>
        <dbReference type="EMBL" id="KAJ7193800.1"/>
    </source>
</evidence>
<dbReference type="EMBL" id="JARJCW010000104">
    <property type="protein sequence ID" value="KAJ7193800.1"/>
    <property type="molecule type" value="Genomic_DNA"/>
</dbReference>
<dbReference type="Proteomes" id="UP001219525">
    <property type="component" value="Unassembled WGS sequence"/>
</dbReference>
<feature type="non-terminal residue" evidence="1">
    <location>
        <position position="1"/>
    </location>
</feature>
<organism evidence="1 2">
    <name type="scientific">Mycena pura</name>
    <dbReference type="NCBI Taxonomy" id="153505"/>
    <lineage>
        <taxon>Eukaryota</taxon>
        <taxon>Fungi</taxon>
        <taxon>Dikarya</taxon>
        <taxon>Basidiomycota</taxon>
        <taxon>Agaricomycotina</taxon>
        <taxon>Agaricomycetes</taxon>
        <taxon>Agaricomycetidae</taxon>
        <taxon>Agaricales</taxon>
        <taxon>Marasmiineae</taxon>
        <taxon>Mycenaceae</taxon>
        <taxon>Mycena</taxon>
    </lineage>
</organism>
<sequence length="164" mass="17786">EVAMLLLPQGASRCNLRFLERFRDYALANGVQWYSFVNGSCGRQVENGALYLVTGVDKSTSWSVASVENHAGSGQISMKLTAALASSAGVSYKWRWQAENSASVASGPYINSGEEDWTNNQTVFLRGYKVVVRPSLVSLQGPIKVSPISAPKPGTLPWRNAYAP</sequence>
<gene>
    <name evidence="1" type="ORF">GGX14DRAFT_323101</name>
</gene>
<comment type="caution">
    <text evidence="1">The sequence shown here is derived from an EMBL/GenBank/DDBJ whole genome shotgun (WGS) entry which is preliminary data.</text>
</comment>
<protein>
    <submittedName>
        <fullName evidence="1">Uncharacterized protein</fullName>
    </submittedName>
</protein>
<keyword evidence="2" id="KW-1185">Reference proteome</keyword>
<accession>A0AAD6Y0S7</accession>
<reference evidence="1" key="1">
    <citation type="submission" date="2023-03" db="EMBL/GenBank/DDBJ databases">
        <title>Massive genome expansion in bonnet fungi (Mycena s.s.) driven by repeated elements and novel gene families across ecological guilds.</title>
        <authorList>
            <consortium name="Lawrence Berkeley National Laboratory"/>
            <person name="Harder C.B."/>
            <person name="Miyauchi S."/>
            <person name="Viragh M."/>
            <person name="Kuo A."/>
            <person name="Thoen E."/>
            <person name="Andreopoulos B."/>
            <person name="Lu D."/>
            <person name="Skrede I."/>
            <person name="Drula E."/>
            <person name="Henrissat B."/>
            <person name="Morin E."/>
            <person name="Kohler A."/>
            <person name="Barry K."/>
            <person name="LaButti K."/>
            <person name="Morin E."/>
            <person name="Salamov A."/>
            <person name="Lipzen A."/>
            <person name="Mereny Z."/>
            <person name="Hegedus B."/>
            <person name="Baldrian P."/>
            <person name="Stursova M."/>
            <person name="Weitz H."/>
            <person name="Taylor A."/>
            <person name="Grigoriev I.V."/>
            <person name="Nagy L.G."/>
            <person name="Martin F."/>
            <person name="Kauserud H."/>
        </authorList>
    </citation>
    <scope>NUCLEOTIDE SEQUENCE</scope>
    <source>
        <strain evidence="1">9144</strain>
    </source>
</reference>
<evidence type="ECO:0000313" key="2">
    <source>
        <dbReference type="Proteomes" id="UP001219525"/>
    </source>
</evidence>
<proteinExistence type="predicted"/>
<name>A0AAD6Y0S7_9AGAR</name>
<feature type="non-terminal residue" evidence="1">
    <location>
        <position position="164"/>
    </location>
</feature>
<dbReference type="AlphaFoldDB" id="A0AAD6Y0S7"/>